<name>A0A0H2R6W3_9AGAM</name>
<evidence type="ECO:0000313" key="1">
    <source>
        <dbReference type="EMBL" id="KLO05233.1"/>
    </source>
</evidence>
<accession>A0A0H2R6W3</accession>
<gene>
    <name evidence="1" type="ORF">SCHPADRAFT_933716</name>
</gene>
<proteinExistence type="predicted"/>
<evidence type="ECO:0000313" key="2">
    <source>
        <dbReference type="Proteomes" id="UP000053477"/>
    </source>
</evidence>
<keyword evidence="2" id="KW-1185">Reference proteome</keyword>
<reference evidence="1 2" key="1">
    <citation type="submission" date="2015-04" db="EMBL/GenBank/DDBJ databases">
        <title>Complete genome sequence of Schizopora paradoxa KUC8140, a cosmopolitan wood degrader in East Asia.</title>
        <authorList>
            <consortium name="DOE Joint Genome Institute"/>
            <person name="Min B."/>
            <person name="Park H."/>
            <person name="Jang Y."/>
            <person name="Kim J.-J."/>
            <person name="Kim K.H."/>
            <person name="Pangilinan J."/>
            <person name="Lipzen A."/>
            <person name="Riley R."/>
            <person name="Grigoriev I.V."/>
            <person name="Spatafora J.W."/>
            <person name="Choi I.-G."/>
        </authorList>
    </citation>
    <scope>NUCLEOTIDE SEQUENCE [LARGE SCALE GENOMIC DNA]</scope>
    <source>
        <strain evidence="1 2">KUC8140</strain>
    </source>
</reference>
<sequence length="156" mass="17128">MAANVARTIRNHTLANVLAVPQLLDAWKTGLDKAHDDRLEYGGLVYEDGGVLHFKGPKKGAETFNMVEYVGKELPAGKNPIAVWHIHDEPGRVGACKPSDGDVSNARNQWGHMFYLVITGRTEPAKGFPGQNRFKDVAPAGSTFKAWYVGLENEKL</sequence>
<protein>
    <submittedName>
        <fullName evidence="1">Uncharacterized protein</fullName>
    </submittedName>
</protein>
<dbReference type="InParanoid" id="A0A0H2R6W3"/>
<dbReference type="EMBL" id="KQ086340">
    <property type="protein sequence ID" value="KLO05233.1"/>
    <property type="molecule type" value="Genomic_DNA"/>
</dbReference>
<dbReference type="Proteomes" id="UP000053477">
    <property type="component" value="Unassembled WGS sequence"/>
</dbReference>
<organism evidence="1 2">
    <name type="scientific">Schizopora paradoxa</name>
    <dbReference type="NCBI Taxonomy" id="27342"/>
    <lineage>
        <taxon>Eukaryota</taxon>
        <taxon>Fungi</taxon>
        <taxon>Dikarya</taxon>
        <taxon>Basidiomycota</taxon>
        <taxon>Agaricomycotina</taxon>
        <taxon>Agaricomycetes</taxon>
        <taxon>Hymenochaetales</taxon>
        <taxon>Schizoporaceae</taxon>
        <taxon>Schizopora</taxon>
    </lineage>
</organism>
<dbReference type="AlphaFoldDB" id="A0A0H2R6W3"/>